<dbReference type="InterPro" id="IPR015655">
    <property type="entry name" value="PP2C"/>
</dbReference>
<dbReference type="PANTHER" id="PTHR13832">
    <property type="entry name" value="PROTEIN PHOSPHATASE 2C"/>
    <property type="match status" value="1"/>
</dbReference>
<proteinExistence type="inferred from homology"/>
<feature type="compositionally biased region" description="Basic and acidic residues" evidence="10">
    <location>
        <begin position="188"/>
        <end position="197"/>
    </location>
</feature>
<dbReference type="PANTHER" id="PTHR13832:SF803">
    <property type="entry name" value="PROTEIN PHOSPHATASE 1G"/>
    <property type="match status" value="1"/>
</dbReference>
<dbReference type="PROSITE" id="PS01032">
    <property type="entry name" value="PPM_1"/>
    <property type="match status" value="1"/>
</dbReference>
<dbReference type="InterPro" id="IPR036457">
    <property type="entry name" value="PPM-type-like_dom_sf"/>
</dbReference>
<evidence type="ECO:0000256" key="7">
    <source>
        <dbReference type="ARBA" id="ARBA00022912"/>
    </source>
</evidence>
<evidence type="ECO:0000256" key="1">
    <source>
        <dbReference type="ARBA" id="ARBA00001936"/>
    </source>
</evidence>
<comment type="cofactor">
    <cofactor evidence="1">
        <name>Mn(2+)</name>
        <dbReference type="ChEBI" id="CHEBI:29035"/>
    </cofactor>
</comment>
<comment type="caution">
    <text evidence="12">The sequence shown here is derived from an EMBL/GenBank/DDBJ whole genome shotgun (WGS) entry which is preliminary data.</text>
</comment>
<dbReference type="InterPro" id="IPR001932">
    <property type="entry name" value="PPM-type_phosphatase-like_dom"/>
</dbReference>
<feature type="region of interest" description="Disordered" evidence="10">
    <location>
        <begin position="577"/>
        <end position="638"/>
    </location>
</feature>
<dbReference type="AlphaFoldDB" id="A0A815NK00"/>
<accession>A0A815NK00</accession>
<dbReference type="Pfam" id="PF00481">
    <property type="entry name" value="PP2C"/>
    <property type="match status" value="2"/>
</dbReference>
<evidence type="ECO:0000256" key="9">
    <source>
        <dbReference type="RuleBase" id="RU003465"/>
    </source>
</evidence>
<dbReference type="GO" id="GO:0004722">
    <property type="term" value="F:protein serine/threonine phosphatase activity"/>
    <property type="evidence" value="ECO:0007669"/>
    <property type="project" value="UniProtKB-EC"/>
</dbReference>
<evidence type="ECO:0000256" key="5">
    <source>
        <dbReference type="ARBA" id="ARBA00022801"/>
    </source>
</evidence>
<evidence type="ECO:0000259" key="11">
    <source>
        <dbReference type="PROSITE" id="PS51746"/>
    </source>
</evidence>
<feature type="compositionally biased region" description="Polar residues" evidence="10">
    <location>
        <begin position="243"/>
        <end position="260"/>
    </location>
</feature>
<dbReference type="SMART" id="SM00332">
    <property type="entry name" value="PP2Cc"/>
    <property type="match status" value="1"/>
</dbReference>
<dbReference type="Gene3D" id="3.60.40.10">
    <property type="entry name" value="PPM-type phosphatase domain"/>
    <property type="match status" value="2"/>
</dbReference>
<comment type="similarity">
    <text evidence="2 9">Belongs to the PP2C family.</text>
</comment>
<dbReference type="SUPFAM" id="SSF81606">
    <property type="entry name" value="PP2C-like"/>
    <property type="match status" value="2"/>
</dbReference>
<dbReference type="EC" id="3.1.3.16" evidence="3"/>
<dbReference type="PROSITE" id="PS51746">
    <property type="entry name" value="PPM_2"/>
    <property type="match status" value="1"/>
</dbReference>
<name>A0A815NK00_ADIRI</name>
<gene>
    <name evidence="12" type="ORF">XAT740_LOCUS35987</name>
</gene>
<dbReference type="CDD" id="cd00143">
    <property type="entry name" value="PP2Cc"/>
    <property type="match status" value="1"/>
</dbReference>
<feature type="region of interest" description="Disordered" evidence="10">
    <location>
        <begin position="188"/>
        <end position="402"/>
    </location>
</feature>
<keyword evidence="13" id="KW-1185">Reference proteome</keyword>
<evidence type="ECO:0000256" key="6">
    <source>
        <dbReference type="ARBA" id="ARBA00022842"/>
    </source>
</evidence>
<keyword evidence="8" id="KW-0464">Manganese</keyword>
<keyword evidence="4" id="KW-0479">Metal-binding</keyword>
<feature type="compositionally biased region" description="Basic and acidic residues" evidence="10">
    <location>
        <begin position="348"/>
        <end position="357"/>
    </location>
</feature>
<feature type="compositionally biased region" description="Acidic residues" evidence="10">
    <location>
        <begin position="358"/>
        <end position="389"/>
    </location>
</feature>
<evidence type="ECO:0000313" key="12">
    <source>
        <dbReference type="EMBL" id="CAF1434858.1"/>
    </source>
</evidence>
<evidence type="ECO:0000256" key="2">
    <source>
        <dbReference type="ARBA" id="ARBA00006702"/>
    </source>
</evidence>
<keyword evidence="7 9" id="KW-0904">Protein phosphatase</keyword>
<sequence length="638" mass="71215">MGAYLSSPKCDKDTVEDSNDRLAYVASSMQGWRMSQEDAHNAILNFDDNTSLFAVYDGHGGAEIAVYCSRYLPEFLKKLESYQDGRLKDALIECFLKFDSVLLDPEVKKILQKIAYDENGDVDQQEAEPHEFVAALNPNEENHHNDELNVEEAQLLRKEAEVPIEELLKRYNSDEKHFHSPHVAKRIIESKSGKESELNGISTEKSDAAEENNSNDHVVEQKEAEPSSSEPKSTSRRVRKPVSTDSSVPTTIPIQSNSLTRHLLSDNGDELDDDDDDDDDDDEDEDDSEFDGSDEDTSGDEAEDHEVEEENADDEEKSVDANKAKQIQQLMRKSIMAILNKRTKKRKSDGDDVKENQNEDDNNDDGDEDAEEDDEEDDEEDLDDEDETDLGMLDMENNPGSSSGCTAVVTLLRDKQLFVANAGDSRCVVCRNGRAIEMSFDHKPEDPPERSRIEKAGYKVTSDGRVSGGLNLSRAIGDHAYKKTSSLPAEEQAITALPDIRTLTLEDQDEFMIIACDGIWNFMSSQEAVDFVRLRLEKKTLTQICDELFTHCLAPNTCGDGTGCDNMTAIIIKFNFNRPPSPTPSPKSLSNKRPLSPERSSATDTFDHCANKKLKVLTENGTNETEPSENCPIEQASS</sequence>
<protein>
    <recommendedName>
        <fullName evidence="3">protein-serine/threonine phosphatase</fullName>
        <ecNumber evidence="3">3.1.3.16</ecNumber>
    </recommendedName>
</protein>
<evidence type="ECO:0000256" key="3">
    <source>
        <dbReference type="ARBA" id="ARBA00013081"/>
    </source>
</evidence>
<evidence type="ECO:0000256" key="8">
    <source>
        <dbReference type="ARBA" id="ARBA00023211"/>
    </source>
</evidence>
<evidence type="ECO:0000313" key="13">
    <source>
        <dbReference type="Proteomes" id="UP000663828"/>
    </source>
</evidence>
<keyword evidence="6" id="KW-0460">Magnesium</keyword>
<dbReference type="GO" id="GO:0046872">
    <property type="term" value="F:metal ion binding"/>
    <property type="evidence" value="ECO:0007669"/>
    <property type="project" value="UniProtKB-KW"/>
</dbReference>
<evidence type="ECO:0000256" key="4">
    <source>
        <dbReference type="ARBA" id="ARBA00022723"/>
    </source>
</evidence>
<dbReference type="EMBL" id="CAJNOR010003653">
    <property type="protein sequence ID" value="CAF1434858.1"/>
    <property type="molecule type" value="Genomic_DNA"/>
</dbReference>
<dbReference type="InterPro" id="IPR000222">
    <property type="entry name" value="PP2C_BS"/>
</dbReference>
<evidence type="ECO:0000256" key="10">
    <source>
        <dbReference type="SAM" id="MobiDB-lite"/>
    </source>
</evidence>
<keyword evidence="5 9" id="KW-0378">Hydrolase</keyword>
<dbReference type="Proteomes" id="UP000663828">
    <property type="component" value="Unassembled WGS sequence"/>
</dbReference>
<organism evidence="12 13">
    <name type="scientific">Adineta ricciae</name>
    <name type="common">Rotifer</name>
    <dbReference type="NCBI Taxonomy" id="249248"/>
    <lineage>
        <taxon>Eukaryota</taxon>
        <taxon>Metazoa</taxon>
        <taxon>Spiralia</taxon>
        <taxon>Gnathifera</taxon>
        <taxon>Rotifera</taxon>
        <taxon>Eurotatoria</taxon>
        <taxon>Bdelloidea</taxon>
        <taxon>Adinetida</taxon>
        <taxon>Adinetidae</taxon>
        <taxon>Adineta</taxon>
    </lineage>
</organism>
<feature type="domain" description="PPM-type phosphatase" evidence="11">
    <location>
        <begin position="23"/>
        <end position="574"/>
    </location>
</feature>
<reference evidence="12" key="1">
    <citation type="submission" date="2021-02" db="EMBL/GenBank/DDBJ databases">
        <authorList>
            <person name="Nowell W R."/>
        </authorList>
    </citation>
    <scope>NUCLEOTIDE SEQUENCE</scope>
</reference>
<feature type="compositionally biased region" description="Acidic residues" evidence="10">
    <location>
        <begin position="267"/>
        <end position="317"/>
    </location>
</feature>